<dbReference type="InterPro" id="IPR045637">
    <property type="entry name" value="DUF6410"/>
</dbReference>
<proteinExistence type="predicted"/>
<accession>A0ABN2D3U3</accession>
<gene>
    <name evidence="2" type="ORF">GCM10009742_07260</name>
</gene>
<reference evidence="2 3" key="1">
    <citation type="journal article" date="2019" name="Int. J. Syst. Evol. Microbiol.">
        <title>The Global Catalogue of Microorganisms (GCM) 10K type strain sequencing project: providing services to taxonomists for standard genome sequencing and annotation.</title>
        <authorList>
            <consortium name="The Broad Institute Genomics Platform"/>
            <consortium name="The Broad Institute Genome Sequencing Center for Infectious Disease"/>
            <person name="Wu L."/>
            <person name="Ma J."/>
        </authorList>
    </citation>
    <scope>NUCLEOTIDE SEQUENCE [LARGE SCALE GENOMIC DNA]</scope>
    <source>
        <strain evidence="2 3">JCM 14304</strain>
    </source>
</reference>
<keyword evidence="1" id="KW-0472">Membrane</keyword>
<sequence length="102" mass="10943">MVLTLAVLVRGRNAPRLHLGHGAACAVTIGVVALARFYPVAVFVAVSAPLLLLAIVGRGGCELLAVPNLVLRRNDYLFCLPFSPIDAWERRQRTRPVGAVEG</sequence>
<keyword evidence="1" id="KW-1133">Transmembrane helix</keyword>
<evidence type="ECO:0000313" key="2">
    <source>
        <dbReference type="EMBL" id="GAA1567871.1"/>
    </source>
</evidence>
<feature type="transmembrane region" description="Helical" evidence="1">
    <location>
        <begin position="37"/>
        <end position="56"/>
    </location>
</feature>
<evidence type="ECO:0000313" key="3">
    <source>
        <dbReference type="Proteomes" id="UP001500190"/>
    </source>
</evidence>
<keyword evidence="1" id="KW-0812">Transmembrane</keyword>
<evidence type="ECO:0000256" key="1">
    <source>
        <dbReference type="SAM" id="Phobius"/>
    </source>
</evidence>
<comment type="caution">
    <text evidence="2">The sequence shown here is derived from an EMBL/GenBank/DDBJ whole genome shotgun (WGS) entry which is preliminary data.</text>
</comment>
<name>A0ABN2D3U3_9ACTN</name>
<dbReference type="EMBL" id="BAAAND010000001">
    <property type="protein sequence ID" value="GAA1567871.1"/>
    <property type="molecule type" value="Genomic_DNA"/>
</dbReference>
<dbReference type="Pfam" id="PF19948">
    <property type="entry name" value="DUF6410"/>
    <property type="match status" value="1"/>
</dbReference>
<dbReference type="Proteomes" id="UP001500190">
    <property type="component" value="Unassembled WGS sequence"/>
</dbReference>
<organism evidence="2 3">
    <name type="scientific">Kribbella karoonensis</name>
    <dbReference type="NCBI Taxonomy" id="324851"/>
    <lineage>
        <taxon>Bacteria</taxon>
        <taxon>Bacillati</taxon>
        <taxon>Actinomycetota</taxon>
        <taxon>Actinomycetes</taxon>
        <taxon>Propionibacteriales</taxon>
        <taxon>Kribbellaceae</taxon>
        <taxon>Kribbella</taxon>
    </lineage>
</organism>
<protein>
    <submittedName>
        <fullName evidence="2">Uncharacterized protein</fullName>
    </submittedName>
</protein>
<keyword evidence="3" id="KW-1185">Reference proteome</keyword>